<evidence type="ECO:0000313" key="2">
    <source>
        <dbReference type="Proteomes" id="UP000683360"/>
    </source>
</evidence>
<organism evidence="1 2">
    <name type="scientific">Mytilus edulis</name>
    <name type="common">Blue mussel</name>
    <dbReference type="NCBI Taxonomy" id="6550"/>
    <lineage>
        <taxon>Eukaryota</taxon>
        <taxon>Metazoa</taxon>
        <taxon>Spiralia</taxon>
        <taxon>Lophotrochozoa</taxon>
        <taxon>Mollusca</taxon>
        <taxon>Bivalvia</taxon>
        <taxon>Autobranchia</taxon>
        <taxon>Pteriomorphia</taxon>
        <taxon>Mytilida</taxon>
        <taxon>Mytiloidea</taxon>
        <taxon>Mytilidae</taxon>
        <taxon>Mytilinae</taxon>
        <taxon>Mytilus</taxon>
    </lineage>
</organism>
<accession>A0A8S3RJW7</accession>
<dbReference type="EMBL" id="CAJPWZ010001069">
    <property type="protein sequence ID" value="CAG2207062.1"/>
    <property type="molecule type" value="Genomic_DNA"/>
</dbReference>
<dbReference type="OrthoDB" id="10400618at2759"/>
<gene>
    <name evidence="1" type="ORF">MEDL_21351</name>
</gene>
<reference evidence="1" key="1">
    <citation type="submission" date="2021-03" db="EMBL/GenBank/DDBJ databases">
        <authorList>
            <person name="Bekaert M."/>
        </authorList>
    </citation>
    <scope>NUCLEOTIDE SEQUENCE</scope>
</reference>
<proteinExistence type="predicted"/>
<dbReference type="Proteomes" id="UP000683360">
    <property type="component" value="Unassembled WGS sequence"/>
</dbReference>
<protein>
    <submittedName>
        <fullName evidence="1">Uncharacterized protein</fullName>
    </submittedName>
</protein>
<comment type="caution">
    <text evidence="1">The sequence shown here is derived from an EMBL/GenBank/DDBJ whole genome shotgun (WGS) entry which is preliminary data.</text>
</comment>
<dbReference type="AlphaFoldDB" id="A0A8S3RJW7"/>
<evidence type="ECO:0000313" key="1">
    <source>
        <dbReference type="EMBL" id="CAG2207062.1"/>
    </source>
</evidence>
<keyword evidence="2" id="KW-1185">Reference proteome</keyword>
<name>A0A8S3RJW7_MYTED</name>
<sequence length="239" mass="26852">MSDVPSKKFLQLIKVSLDDSANVVRDFADCKVIALSEYGGSVIKFLDLKKHDLYHKWQIYKPCCCCGGNKFEKAEIREQIQQLTAIVSVSLNEKRSSTDTQYPASSNNKDKIQIRASCKVEGKNIDESAAIQSLSDSKHDNPLDLSFSIKSAEKKCILLELEVPSEVLKDKVLFRVALRKLIVKIAHAGNVDINKQSTITLQLTFKDDLSEDIIKEIQALSNNSDMSCDMNRSIECKYN</sequence>